<evidence type="ECO:0000256" key="9">
    <source>
        <dbReference type="SAM" id="Phobius"/>
    </source>
</evidence>
<protein>
    <submittedName>
        <fullName evidence="10">Glycosyltransferase</fullName>
    </submittedName>
</protein>
<comment type="pathway">
    <text evidence="3">Sphingolipid metabolism.</text>
</comment>
<evidence type="ECO:0000256" key="7">
    <source>
        <dbReference type="ARBA" id="ARBA00022989"/>
    </source>
</evidence>
<accession>A0A4P6JRS4</accession>
<comment type="subcellular location">
    <subcellularLocation>
        <location evidence="1">Membrane</location>
        <topology evidence="1">Multi-pass membrane protein</topology>
    </subcellularLocation>
</comment>
<dbReference type="PANTHER" id="PTHR12726">
    <property type="entry name" value="CERAMIDE GLUCOSYLTRANSFERASE"/>
    <property type="match status" value="1"/>
</dbReference>
<evidence type="ECO:0000256" key="4">
    <source>
        <dbReference type="ARBA" id="ARBA00022676"/>
    </source>
</evidence>
<sequence length="399" mass="45453">MKRFLQAIGLLMLAERIWKYSMVTRFFRRSAPSSTASPTLVSIIQPVLSGDPTMASCLERSLQLKSSYLLEYIWLTDRDDAAGQDICQNLMARYPNRPVQMISLPPPVEGQNPKTVKLIAGAKVARGEILCVLDDDTMLPDHGLELCLPYLAKPGVGLAFGLPYYVNYSNMWSSMVSAFVNSNSLLTYIPYTILTQPFTVNGMFYAIRRQVLTEVGGFEAIEHMFADDFAIAQLMRSHGYRLAQSPLCHGISTQVKGPRHYLSLIQRWFVLPRESLLRHVSRRERLITYALGLLPALYPLLLIITLLLRPSKAKLGYTLLYFGGNFAIFAYFNKRYLQKATPWRKAWWVPVMQIIFPLQLLVALFSPQRINWRGNIVQVERGGNFHYVSRRGKEQAASY</sequence>
<evidence type="ECO:0000313" key="10">
    <source>
        <dbReference type="EMBL" id="QBD77910.1"/>
    </source>
</evidence>
<evidence type="ECO:0000313" key="11">
    <source>
        <dbReference type="Proteomes" id="UP000290365"/>
    </source>
</evidence>
<keyword evidence="6 9" id="KW-0812">Transmembrane</keyword>
<keyword evidence="7 9" id="KW-1133">Transmembrane helix</keyword>
<dbReference type="OrthoDB" id="3766716at2"/>
<gene>
    <name evidence="10" type="ORF">EPA93_18680</name>
</gene>
<dbReference type="AlphaFoldDB" id="A0A4P6JRS4"/>
<dbReference type="EMBL" id="CP035758">
    <property type="protein sequence ID" value="QBD77910.1"/>
    <property type="molecule type" value="Genomic_DNA"/>
</dbReference>
<comment type="pathway">
    <text evidence="2">Lipid metabolism; sphingolipid metabolism.</text>
</comment>
<evidence type="ECO:0000256" key="2">
    <source>
        <dbReference type="ARBA" id="ARBA00004760"/>
    </source>
</evidence>
<dbReference type="RefSeq" id="WP_129888963.1">
    <property type="nucleotide sequence ID" value="NZ_CP035758.1"/>
</dbReference>
<dbReference type="PANTHER" id="PTHR12726:SF0">
    <property type="entry name" value="CERAMIDE GLUCOSYLTRANSFERASE"/>
    <property type="match status" value="1"/>
</dbReference>
<keyword evidence="4" id="KW-0328">Glycosyltransferase</keyword>
<evidence type="ECO:0000256" key="6">
    <source>
        <dbReference type="ARBA" id="ARBA00022692"/>
    </source>
</evidence>
<dbReference type="GO" id="GO:0016020">
    <property type="term" value="C:membrane"/>
    <property type="evidence" value="ECO:0007669"/>
    <property type="project" value="UniProtKB-SubCell"/>
</dbReference>
<proteinExistence type="predicted"/>
<dbReference type="KEGG" id="kbs:EPA93_18680"/>
<feature type="transmembrane region" description="Helical" evidence="9">
    <location>
        <begin position="347"/>
        <end position="365"/>
    </location>
</feature>
<evidence type="ECO:0000256" key="8">
    <source>
        <dbReference type="ARBA" id="ARBA00023136"/>
    </source>
</evidence>
<dbReference type="SUPFAM" id="SSF53448">
    <property type="entry name" value="Nucleotide-diphospho-sugar transferases"/>
    <property type="match status" value="1"/>
</dbReference>
<dbReference type="GO" id="GO:0008120">
    <property type="term" value="F:ceramide glucosyltransferase activity"/>
    <property type="evidence" value="ECO:0007669"/>
    <property type="project" value="TreeGrafter"/>
</dbReference>
<feature type="transmembrane region" description="Helical" evidence="9">
    <location>
        <begin position="315"/>
        <end position="332"/>
    </location>
</feature>
<feature type="transmembrane region" description="Helical" evidence="9">
    <location>
        <begin position="286"/>
        <end position="308"/>
    </location>
</feature>
<keyword evidence="5 10" id="KW-0808">Transferase</keyword>
<dbReference type="Proteomes" id="UP000290365">
    <property type="component" value="Chromosome"/>
</dbReference>
<dbReference type="Pfam" id="PF13506">
    <property type="entry name" value="Glyco_transf_21"/>
    <property type="match status" value="1"/>
</dbReference>
<dbReference type="InterPro" id="IPR025993">
    <property type="entry name" value="Ceramide_glucosylTrfase"/>
</dbReference>
<keyword evidence="11" id="KW-1185">Reference proteome</keyword>
<evidence type="ECO:0000256" key="1">
    <source>
        <dbReference type="ARBA" id="ARBA00004141"/>
    </source>
</evidence>
<organism evidence="10 11">
    <name type="scientific">Ktedonosporobacter rubrisoli</name>
    <dbReference type="NCBI Taxonomy" id="2509675"/>
    <lineage>
        <taxon>Bacteria</taxon>
        <taxon>Bacillati</taxon>
        <taxon>Chloroflexota</taxon>
        <taxon>Ktedonobacteria</taxon>
        <taxon>Ktedonobacterales</taxon>
        <taxon>Ktedonosporobacteraceae</taxon>
        <taxon>Ktedonosporobacter</taxon>
    </lineage>
</organism>
<evidence type="ECO:0000256" key="3">
    <source>
        <dbReference type="ARBA" id="ARBA00004991"/>
    </source>
</evidence>
<name>A0A4P6JRS4_KTERU</name>
<dbReference type="InterPro" id="IPR029044">
    <property type="entry name" value="Nucleotide-diphossugar_trans"/>
</dbReference>
<evidence type="ECO:0000256" key="5">
    <source>
        <dbReference type="ARBA" id="ARBA00022679"/>
    </source>
</evidence>
<dbReference type="Gene3D" id="3.90.550.10">
    <property type="entry name" value="Spore Coat Polysaccharide Biosynthesis Protein SpsA, Chain A"/>
    <property type="match status" value="1"/>
</dbReference>
<dbReference type="GO" id="GO:0006679">
    <property type="term" value="P:glucosylceramide biosynthetic process"/>
    <property type="evidence" value="ECO:0007669"/>
    <property type="project" value="TreeGrafter"/>
</dbReference>
<reference evidence="10 11" key="1">
    <citation type="submission" date="2019-01" db="EMBL/GenBank/DDBJ databases">
        <title>Ktedonosporobacter rubrisoli SCAWS-G2.</title>
        <authorList>
            <person name="Huang Y."/>
            <person name="Yan B."/>
        </authorList>
    </citation>
    <scope>NUCLEOTIDE SEQUENCE [LARGE SCALE GENOMIC DNA]</scope>
    <source>
        <strain evidence="10 11">SCAWS-G2</strain>
    </source>
</reference>
<keyword evidence="8 9" id="KW-0472">Membrane</keyword>